<feature type="transmembrane region" description="Helical" evidence="8">
    <location>
        <begin position="210"/>
        <end position="231"/>
    </location>
</feature>
<organism evidence="10">
    <name type="scientific">Medioppia subpectinata</name>
    <dbReference type="NCBI Taxonomy" id="1979941"/>
    <lineage>
        <taxon>Eukaryota</taxon>
        <taxon>Metazoa</taxon>
        <taxon>Ecdysozoa</taxon>
        <taxon>Arthropoda</taxon>
        <taxon>Chelicerata</taxon>
        <taxon>Arachnida</taxon>
        <taxon>Acari</taxon>
        <taxon>Acariformes</taxon>
        <taxon>Sarcoptiformes</taxon>
        <taxon>Oribatida</taxon>
        <taxon>Brachypylina</taxon>
        <taxon>Oppioidea</taxon>
        <taxon>Oppiidae</taxon>
        <taxon>Medioppia</taxon>
    </lineage>
</organism>
<evidence type="ECO:0000313" key="10">
    <source>
        <dbReference type="EMBL" id="CAD7628137.1"/>
    </source>
</evidence>
<evidence type="ECO:0000256" key="3">
    <source>
        <dbReference type="ARBA" id="ARBA00022475"/>
    </source>
</evidence>
<dbReference type="GO" id="GO:0043252">
    <property type="term" value="P:sodium-independent organic anion transport"/>
    <property type="evidence" value="ECO:0007669"/>
    <property type="project" value="TreeGrafter"/>
</dbReference>
<keyword evidence="7" id="KW-1015">Disulfide bond</keyword>
<proteinExistence type="inferred from homology"/>
<dbReference type="Proteomes" id="UP000759131">
    <property type="component" value="Unassembled WGS sequence"/>
</dbReference>
<feature type="domain" description="Kazal-like" evidence="9">
    <location>
        <begin position="26"/>
        <end position="83"/>
    </location>
</feature>
<feature type="transmembrane region" description="Helical" evidence="8">
    <location>
        <begin position="150"/>
        <end position="171"/>
    </location>
</feature>
<reference evidence="10" key="1">
    <citation type="submission" date="2020-11" db="EMBL/GenBank/DDBJ databases">
        <authorList>
            <person name="Tran Van P."/>
        </authorList>
    </citation>
    <scope>NUCLEOTIDE SEQUENCE</scope>
</reference>
<evidence type="ECO:0000256" key="1">
    <source>
        <dbReference type="ARBA" id="ARBA00004651"/>
    </source>
</evidence>
<feature type="non-terminal residue" evidence="10">
    <location>
        <position position="248"/>
    </location>
</feature>
<dbReference type="InterPro" id="IPR036259">
    <property type="entry name" value="MFS_trans_sf"/>
</dbReference>
<dbReference type="OrthoDB" id="6506444at2759"/>
<dbReference type="InterPro" id="IPR002350">
    <property type="entry name" value="Kazal_dom"/>
</dbReference>
<accession>A0A7R9Q1P4</accession>
<dbReference type="PANTHER" id="PTHR11388:SF100">
    <property type="entry name" value="SOLUTE CARRIER ORGANIC ANION TRANSPORTER FAMILY MEMBER 4A1"/>
    <property type="match status" value="1"/>
</dbReference>
<evidence type="ECO:0000256" key="8">
    <source>
        <dbReference type="SAM" id="Phobius"/>
    </source>
</evidence>
<sequence>PVFAGVNTPYGNGSTGRPYGSNSNPYGLVEKCNEGCGCRPALYDPVCDGTGVQYYSPCYAGCHRRANTSAYNRHSYVRCDCVTTGAESNVSVGQKTDGLVAAARHLCPHTCPLLPLFLVVMFGLIFVTFISAMPALTATLRCVEKSQKSVALGVQWFIVRLIGSIPAPLLFGRLIDHSCILWQPQSPTTTTGTPGADTTGACLVYDNRQMAYNVLILTILCKCVTLAAVVAGKQLYKPAVNSVHPSHK</sequence>
<dbReference type="PANTHER" id="PTHR11388">
    <property type="entry name" value="ORGANIC ANION TRANSPORTER"/>
    <property type="match status" value="1"/>
</dbReference>
<gene>
    <name evidence="10" type="ORF">OSB1V03_LOCUS8559</name>
</gene>
<evidence type="ECO:0000256" key="6">
    <source>
        <dbReference type="ARBA" id="ARBA00023136"/>
    </source>
</evidence>
<protein>
    <recommendedName>
        <fullName evidence="9">Kazal-like domain-containing protein</fullName>
    </recommendedName>
</protein>
<evidence type="ECO:0000313" key="11">
    <source>
        <dbReference type="Proteomes" id="UP000759131"/>
    </source>
</evidence>
<dbReference type="AlphaFoldDB" id="A0A7R9Q1P4"/>
<evidence type="ECO:0000256" key="4">
    <source>
        <dbReference type="ARBA" id="ARBA00022692"/>
    </source>
</evidence>
<name>A0A7R9Q1P4_9ACAR</name>
<comment type="subcellular location">
    <subcellularLocation>
        <location evidence="1">Cell membrane</location>
        <topology evidence="1">Multi-pass membrane protein</topology>
    </subcellularLocation>
</comment>
<keyword evidence="11" id="KW-1185">Reference proteome</keyword>
<evidence type="ECO:0000256" key="5">
    <source>
        <dbReference type="ARBA" id="ARBA00022989"/>
    </source>
</evidence>
<dbReference type="SUPFAM" id="SSF103473">
    <property type="entry name" value="MFS general substrate transporter"/>
    <property type="match status" value="1"/>
</dbReference>
<dbReference type="EMBL" id="CAJPIZ010005397">
    <property type="protein sequence ID" value="CAG2108567.1"/>
    <property type="molecule type" value="Genomic_DNA"/>
</dbReference>
<dbReference type="GO" id="GO:0016323">
    <property type="term" value="C:basolateral plasma membrane"/>
    <property type="evidence" value="ECO:0007669"/>
    <property type="project" value="TreeGrafter"/>
</dbReference>
<evidence type="ECO:0000259" key="9">
    <source>
        <dbReference type="PROSITE" id="PS51465"/>
    </source>
</evidence>
<keyword evidence="3" id="KW-1003">Cell membrane</keyword>
<evidence type="ECO:0000256" key="7">
    <source>
        <dbReference type="ARBA" id="ARBA00023157"/>
    </source>
</evidence>
<dbReference type="InterPro" id="IPR004156">
    <property type="entry name" value="OATP"/>
</dbReference>
<keyword evidence="5 8" id="KW-1133">Transmembrane helix</keyword>
<feature type="transmembrane region" description="Helical" evidence="8">
    <location>
        <begin position="113"/>
        <end position="138"/>
    </location>
</feature>
<dbReference type="GO" id="GO:0015347">
    <property type="term" value="F:sodium-independent organic anion transmembrane transporter activity"/>
    <property type="evidence" value="ECO:0007669"/>
    <property type="project" value="TreeGrafter"/>
</dbReference>
<dbReference type="Pfam" id="PF03137">
    <property type="entry name" value="OATP"/>
    <property type="match status" value="1"/>
</dbReference>
<evidence type="ECO:0000256" key="2">
    <source>
        <dbReference type="ARBA" id="ARBA00009657"/>
    </source>
</evidence>
<dbReference type="InterPro" id="IPR036058">
    <property type="entry name" value="Kazal_dom_sf"/>
</dbReference>
<dbReference type="SUPFAM" id="SSF100895">
    <property type="entry name" value="Kazal-type serine protease inhibitors"/>
    <property type="match status" value="1"/>
</dbReference>
<comment type="similarity">
    <text evidence="2">Belongs to the organo anion transporter (TC 2.A.60) family.</text>
</comment>
<keyword evidence="6 8" id="KW-0472">Membrane</keyword>
<keyword evidence="4 8" id="KW-0812">Transmembrane</keyword>
<dbReference type="EMBL" id="OC859972">
    <property type="protein sequence ID" value="CAD7628137.1"/>
    <property type="molecule type" value="Genomic_DNA"/>
</dbReference>
<dbReference type="PROSITE" id="PS51465">
    <property type="entry name" value="KAZAL_2"/>
    <property type="match status" value="1"/>
</dbReference>